<evidence type="ECO:0000313" key="2">
    <source>
        <dbReference type="EMBL" id="GAG27528.1"/>
    </source>
</evidence>
<name>X0WSP4_9ZZZZ</name>
<feature type="non-terminal residue" evidence="2">
    <location>
        <position position="63"/>
    </location>
</feature>
<evidence type="ECO:0000256" key="1">
    <source>
        <dbReference type="SAM" id="MobiDB-lite"/>
    </source>
</evidence>
<protein>
    <submittedName>
        <fullName evidence="2">Uncharacterized protein</fullName>
    </submittedName>
</protein>
<accession>X0WSP4</accession>
<organism evidence="2">
    <name type="scientific">marine sediment metagenome</name>
    <dbReference type="NCBI Taxonomy" id="412755"/>
    <lineage>
        <taxon>unclassified sequences</taxon>
        <taxon>metagenomes</taxon>
        <taxon>ecological metagenomes</taxon>
    </lineage>
</organism>
<proteinExistence type="predicted"/>
<feature type="compositionally biased region" description="Basic and acidic residues" evidence="1">
    <location>
        <begin position="19"/>
        <end position="30"/>
    </location>
</feature>
<feature type="compositionally biased region" description="Basic and acidic residues" evidence="1">
    <location>
        <begin position="1"/>
        <end position="10"/>
    </location>
</feature>
<feature type="region of interest" description="Disordered" evidence="1">
    <location>
        <begin position="1"/>
        <end position="30"/>
    </location>
</feature>
<gene>
    <name evidence="2" type="ORF">S01H1_52104</name>
</gene>
<reference evidence="2" key="1">
    <citation type="journal article" date="2014" name="Front. Microbiol.">
        <title>High frequency of phylogenetically diverse reductive dehalogenase-homologous genes in deep subseafloor sedimentary metagenomes.</title>
        <authorList>
            <person name="Kawai M."/>
            <person name="Futagami T."/>
            <person name="Toyoda A."/>
            <person name="Takaki Y."/>
            <person name="Nishi S."/>
            <person name="Hori S."/>
            <person name="Arai W."/>
            <person name="Tsubouchi T."/>
            <person name="Morono Y."/>
            <person name="Uchiyama I."/>
            <person name="Ito T."/>
            <person name="Fujiyama A."/>
            <person name="Inagaki F."/>
            <person name="Takami H."/>
        </authorList>
    </citation>
    <scope>NUCLEOTIDE SEQUENCE</scope>
    <source>
        <strain evidence="2">Expedition CK06-06</strain>
    </source>
</reference>
<comment type="caution">
    <text evidence="2">The sequence shown here is derived from an EMBL/GenBank/DDBJ whole genome shotgun (WGS) entry which is preliminary data.</text>
</comment>
<sequence>MFQKDKKSCDGAKGNSHLVRPESQTHCEGEKGDEIVSLIVVNHISQVDDETAKKQHERKSCGK</sequence>
<dbReference type="EMBL" id="BARS01033661">
    <property type="protein sequence ID" value="GAG27528.1"/>
    <property type="molecule type" value="Genomic_DNA"/>
</dbReference>
<dbReference type="AlphaFoldDB" id="X0WSP4"/>